<dbReference type="EMBL" id="DTPE01000001">
    <property type="protein sequence ID" value="HGE74507.1"/>
    <property type="molecule type" value="Genomic_DNA"/>
</dbReference>
<evidence type="ECO:0000256" key="1">
    <source>
        <dbReference type="SAM" id="Phobius"/>
    </source>
</evidence>
<dbReference type="AlphaFoldDB" id="A0A7V3VRX7"/>
<name>A0A7V3VRX7_9BACT</name>
<organism evidence="2">
    <name type="scientific">Mesoaciditoga lauensis</name>
    <dbReference type="NCBI Taxonomy" id="1495039"/>
    <lineage>
        <taxon>Bacteria</taxon>
        <taxon>Thermotogati</taxon>
        <taxon>Thermotogota</taxon>
        <taxon>Thermotogae</taxon>
        <taxon>Mesoaciditogales</taxon>
        <taxon>Mesoaciditogaceae</taxon>
        <taxon>Mesoaciditoga</taxon>
    </lineage>
</organism>
<proteinExistence type="predicted"/>
<keyword evidence="1" id="KW-0812">Transmembrane</keyword>
<keyword evidence="1" id="KW-1133">Transmembrane helix</keyword>
<accession>A0A7V3VRX7</accession>
<sequence>MESLQQQSLPAVSHVIFGIFNLAIPDIIVWIIIIVAFILAIWLRLPKIFEGKEENKNESNSKNTRNHKR</sequence>
<reference evidence="2" key="1">
    <citation type="journal article" date="2020" name="mSystems">
        <title>Genome- and Community-Level Interaction Insights into Carbon Utilization and Element Cycling Functions of Hydrothermarchaeota in Hydrothermal Sediment.</title>
        <authorList>
            <person name="Zhou Z."/>
            <person name="Liu Y."/>
            <person name="Xu W."/>
            <person name="Pan J."/>
            <person name="Luo Z.H."/>
            <person name="Li M."/>
        </authorList>
    </citation>
    <scope>NUCLEOTIDE SEQUENCE [LARGE SCALE GENOMIC DNA]</scope>
    <source>
        <strain evidence="2">SpSt-966</strain>
    </source>
</reference>
<evidence type="ECO:0000313" key="2">
    <source>
        <dbReference type="EMBL" id="HGE74507.1"/>
    </source>
</evidence>
<keyword evidence="1" id="KW-0472">Membrane</keyword>
<protein>
    <submittedName>
        <fullName evidence="2">Uncharacterized protein</fullName>
    </submittedName>
</protein>
<comment type="caution">
    <text evidence="2">The sequence shown here is derived from an EMBL/GenBank/DDBJ whole genome shotgun (WGS) entry which is preliminary data.</text>
</comment>
<gene>
    <name evidence="2" type="ORF">ENX73_00065</name>
</gene>
<feature type="transmembrane region" description="Helical" evidence="1">
    <location>
        <begin position="15"/>
        <end position="43"/>
    </location>
</feature>